<accession>S9QZR1</accession>
<evidence type="ECO:0000313" key="4">
    <source>
        <dbReference type="Proteomes" id="UP000015347"/>
    </source>
</evidence>
<keyword evidence="2" id="KW-0732">Signal</keyword>
<feature type="compositionally biased region" description="Low complexity" evidence="1">
    <location>
        <begin position="80"/>
        <end position="100"/>
    </location>
</feature>
<evidence type="ECO:0000256" key="1">
    <source>
        <dbReference type="SAM" id="MobiDB-lite"/>
    </source>
</evidence>
<dbReference type="HOGENOM" id="CLU_2304030_0_0_5"/>
<evidence type="ECO:0000313" key="3">
    <source>
        <dbReference type="EMBL" id="EPX85163.1"/>
    </source>
</evidence>
<organism evidence="3 4">
    <name type="scientific">Salipiger mucosus DSM 16094</name>
    <dbReference type="NCBI Taxonomy" id="1123237"/>
    <lineage>
        <taxon>Bacteria</taxon>
        <taxon>Pseudomonadati</taxon>
        <taxon>Pseudomonadota</taxon>
        <taxon>Alphaproteobacteria</taxon>
        <taxon>Rhodobacterales</taxon>
        <taxon>Roseobacteraceae</taxon>
        <taxon>Salipiger</taxon>
    </lineage>
</organism>
<evidence type="ECO:0008006" key="5">
    <source>
        <dbReference type="Google" id="ProtNLM"/>
    </source>
</evidence>
<comment type="caution">
    <text evidence="3">The sequence shown here is derived from an EMBL/GenBank/DDBJ whole genome shotgun (WGS) entry which is preliminary data.</text>
</comment>
<dbReference type="EMBL" id="APVH01000010">
    <property type="protein sequence ID" value="EPX85163.1"/>
    <property type="molecule type" value="Genomic_DNA"/>
</dbReference>
<feature type="chain" id="PRO_5004568285" description="Lipoprotein" evidence="2">
    <location>
        <begin position="21"/>
        <end position="100"/>
    </location>
</feature>
<keyword evidence="4" id="KW-1185">Reference proteome</keyword>
<protein>
    <recommendedName>
        <fullName evidence="5">Lipoprotein</fullName>
    </recommendedName>
</protein>
<reference evidence="4" key="1">
    <citation type="journal article" date="2014" name="Stand. Genomic Sci.">
        <title>Genome sequence of the exopolysaccharide-producing Salipiger mucosus type strain (DSM 16094(T)), a moderately halophilic member of the Roseobacter clade.</title>
        <authorList>
            <person name="Riedel T."/>
            <person name="Spring S."/>
            <person name="Fiebig A."/>
            <person name="Petersen J."/>
            <person name="Kyrpides N.C."/>
            <person name="Goker M."/>
            <person name="Klenk H.P."/>
        </authorList>
    </citation>
    <scope>NUCLEOTIDE SEQUENCE [LARGE SCALE GENOMIC DNA]</scope>
    <source>
        <strain evidence="4">DSM 16094</strain>
    </source>
</reference>
<dbReference type="STRING" id="1123237.Salmuc_01119"/>
<feature type="signal peptide" evidence="2">
    <location>
        <begin position="1"/>
        <end position="20"/>
    </location>
</feature>
<name>S9QZR1_9RHOB</name>
<gene>
    <name evidence="3" type="ORF">Salmuc_01119</name>
</gene>
<feature type="region of interest" description="Disordered" evidence="1">
    <location>
        <begin position="62"/>
        <end position="100"/>
    </location>
</feature>
<evidence type="ECO:0000256" key="2">
    <source>
        <dbReference type="SAM" id="SignalP"/>
    </source>
</evidence>
<dbReference type="RefSeq" id="WP_020040907.1">
    <property type="nucleotide sequence ID" value="NZ_KE557273.1"/>
</dbReference>
<dbReference type="PROSITE" id="PS51257">
    <property type="entry name" value="PROKAR_LIPOPROTEIN"/>
    <property type="match status" value="1"/>
</dbReference>
<dbReference type="Proteomes" id="UP000015347">
    <property type="component" value="Unassembled WGS sequence"/>
</dbReference>
<proteinExistence type="predicted"/>
<sequence length="100" mass="10213">MFNRILLAGAVALGALAGCAQPEPVVIGPEPVADKYGALHCPGAYVLQGDVCVPLDTAMPPSGNGMDGVEPGTADAGGMQNRTRNTNQNTNQTRNTYEGG</sequence>
<dbReference type="AlphaFoldDB" id="S9QZR1"/>